<keyword evidence="1" id="KW-0732">Signal</keyword>
<accession>A0A150WHH7</accession>
<organism evidence="2 3">
    <name type="scientific">Bdellovibrio bacteriovorus</name>
    <dbReference type="NCBI Taxonomy" id="959"/>
    <lineage>
        <taxon>Bacteria</taxon>
        <taxon>Pseudomonadati</taxon>
        <taxon>Bdellovibrionota</taxon>
        <taxon>Bdellovibrionia</taxon>
        <taxon>Bdellovibrionales</taxon>
        <taxon>Pseudobdellovibrionaceae</taxon>
        <taxon>Bdellovibrio</taxon>
    </lineage>
</organism>
<dbReference type="RefSeq" id="WP_157684731.1">
    <property type="nucleotide sequence ID" value="NZ_LUKE01000004.1"/>
</dbReference>
<keyword evidence="3" id="KW-1185">Reference proteome</keyword>
<dbReference type="Gene3D" id="3.40.390.70">
    <property type="match status" value="1"/>
</dbReference>
<feature type="chain" id="PRO_5007572875" evidence="1">
    <location>
        <begin position="19"/>
        <end position="353"/>
    </location>
</feature>
<dbReference type="AlphaFoldDB" id="A0A150WHH7"/>
<dbReference type="EMBL" id="LUKE01000004">
    <property type="protein sequence ID" value="KYG63161.1"/>
    <property type="molecule type" value="Genomic_DNA"/>
</dbReference>
<evidence type="ECO:0000313" key="2">
    <source>
        <dbReference type="EMBL" id="KYG63161.1"/>
    </source>
</evidence>
<sequence>MKSLILVFGSLFGSIATAQVSHPGDVIVRHSSNWQSQIPVAAKSLADCRANIKNIICWVDPGAPDEDQSQAPDQRACLAGGEKFASHFEGHFDRSPEYIQNMYCHLDKIWVEKDFIATAYASPVIDAQGNVTGGGVGIRQEVLDSPMTFDAWLSWKEETSFGGPLKTTDPGLNLINYKSNRNTKEFFFDYVMNHEFGHLFDFSNNLNKLKCEIVKDENGNPRYECQMLPGGWGDLAWIGPFQPKPENHYAFRDKLCFYFCGGNHIAPENADDLFSGLLKTGFHSTYASSHPMEDWAEAFALTIAHDTLGLNYGLAIDGWYFDLSQHFYSPLMADKKDYVRKFIAGPKKYPGQK</sequence>
<reference evidence="2 3" key="1">
    <citation type="submission" date="2016-03" db="EMBL/GenBank/DDBJ databases">
        <authorList>
            <person name="Ploux O."/>
        </authorList>
    </citation>
    <scope>NUCLEOTIDE SEQUENCE [LARGE SCALE GENOMIC DNA]</scope>
    <source>
        <strain evidence="2 3">R0</strain>
    </source>
</reference>
<feature type="signal peptide" evidence="1">
    <location>
        <begin position="1"/>
        <end position="18"/>
    </location>
</feature>
<protein>
    <submittedName>
        <fullName evidence="2">Uncharacterized protein</fullName>
    </submittedName>
</protein>
<proteinExistence type="predicted"/>
<name>A0A150WHH7_BDEBC</name>
<dbReference type="OrthoDB" id="5288890at2"/>
<evidence type="ECO:0000313" key="3">
    <source>
        <dbReference type="Proteomes" id="UP000075320"/>
    </source>
</evidence>
<evidence type="ECO:0000256" key="1">
    <source>
        <dbReference type="SAM" id="SignalP"/>
    </source>
</evidence>
<comment type="caution">
    <text evidence="2">The sequence shown here is derived from an EMBL/GenBank/DDBJ whole genome shotgun (WGS) entry which is preliminary data.</text>
</comment>
<dbReference type="Proteomes" id="UP000075320">
    <property type="component" value="Unassembled WGS sequence"/>
</dbReference>
<gene>
    <name evidence="2" type="ORF">AZI86_15760</name>
</gene>